<reference evidence="1" key="1">
    <citation type="journal article" date="2022" name="bioRxiv">
        <title>Sequencing and chromosome-scale assembly of the giantPleurodeles waltlgenome.</title>
        <authorList>
            <person name="Brown T."/>
            <person name="Elewa A."/>
            <person name="Iarovenko S."/>
            <person name="Subramanian E."/>
            <person name="Araus A.J."/>
            <person name="Petzold A."/>
            <person name="Susuki M."/>
            <person name="Suzuki K.-i.T."/>
            <person name="Hayashi T."/>
            <person name="Toyoda A."/>
            <person name="Oliveira C."/>
            <person name="Osipova E."/>
            <person name="Leigh N.D."/>
            <person name="Simon A."/>
            <person name="Yun M.H."/>
        </authorList>
    </citation>
    <scope>NUCLEOTIDE SEQUENCE</scope>
    <source>
        <strain evidence="1">20211129_DDA</strain>
        <tissue evidence="1">Liver</tissue>
    </source>
</reference>
<sequence length="134" mass="15090">MHEWQPSATSLVECLFQAKMNYLQRSAARQILAYWPSFLTFFQVPALRYAHQKHSVNFSSKFPIRVQCLPQGRLPGSVAVKRASTASAFSTVTAASVTSTSLKQKALDDLKQVTGNRKQDALTKLAYLDLRRRD</sequence>
<accession>A0AAV7T4M8</accession>
<evidence type="ECO:0000313" key="1">
    <source>
        <dbReference type="EMBL" id="KAJ1171056.1"/>
    </source>
</evidence>
<keyword evidence="2" id="KW-1185">Reference proteome</keyword>
<dbReference type="EMBL" id="JANPWB010000007">
    <property type="protein sequence ID" value="KAJ1171056.1"/>
    <property type="molecule type" value="Genomic_DNA"/>
</dbReference>
<dbReference type="AlphaFoldDB" id="A0AAV7T4M8"/>
<protein>
    <submittedName>
        <fullName evidence="1">Uncharacterized protein</fullName>
    </submittedName>
</protein>
<comment type="caution">
    <text evidence="1">The sequence shown here is derived from an EMBL/GenBank/DDBJ whole genome shotgun (WGS) entry which is preliminary data.</text>
</comment>
<dbReference type="Proteomes" id="UP001066276">
    <property type="component" value="Chromosome 4_1"/>
</dbReference>
<proteinExistence type="predicted"/>
<gene>
    <name evidence="1" type="ORF">NDU88_002927</name>
</gene>
<organism evidence="1 2">
    <name type="scientific">Pleurodeles waltl</name>
    <name type="common">Iberian ribbed newt</name>
    <dbReference type="NCBI Taxonomy" id="8319"/>
    <lineage>
        <taxon>Eukaryota</taxon>
        <taxon>Metazoa</taxon>
        <taxon>Chordata</taxon>
        <taxon>Craniata</taxon>
        <taxon>Vertebrata</taxon>
        <taxon>Euteleostomi</taxon>
        <taxon>Amphibia</taxon>
        <taxon>Batrachia</taxon>
        <taxon>Caudata</taxon>
        <taxon>Salamandroidea</taxon>
        <taxon>Salamandridae</taxon>
        <taxon>Pleurodelinae</taxon>
        <taxon>Pleurodeles</taxon>
    </lineage>
</organism>
<evidence type="ECO:0000313" key="2">
    <source>
        <dbReference type="Proteomes" id="UP001066276"/>
    </source>
</evidence>
<name>A0AAV7T4M8_PLEWA</name>